<comment type="caution">
    <text evidence="1">The sequence shown here is derived from an EMBL/GenBank/DDBJ whole genome shotgun (WGS) entry which is preliminary data.</text>
</comment>
<sequence>MGKVIIETKDEKELKIKTSLTSQEIEKILKEFEERKKGEEALDKLKGILKTDKSAEELIGEIYEEIYGR</sequence>
<protein>
    <submittedName>
        <fullName evidence="1">Uncharacterized protein</fullName>
    </submittedName>
</protein>
<evidence type="ECO:0000313" key="1">
    <source>
        <dbReference type="EMBL" id="SMP04497.1"/>
    </source>
</evidence>
<dbReference type="AlphaFoldDB" id="A0AA46ADE1"/>
<accession>A0AA46ADE1</accession>
<keyword evidence="2" id="KW-1185">Reference proteome</keyword>
<organism evidence="1 2">
    <name type="scientific">Venenivibrio stagnispumantis</name>
    <dbReference type="NCBI Taxonomy" id="407998"/>
    <lineage>
        <taxon>Bacteria</taxon>
        <taxon>Pseudomonadati</taxon>
        <taxon>Aquificota</taxon>
        <taxon>Aquificia</taxon>
        <taxon>Aquificales</taxon>
        <taxon>Hydrogenothermaceae</taxon>
        <taxon>Venenivibrio</taxon>
    </lineage>
</organism>
<proteinExistence type="predicted"/>
<evidence type="ECO:0000313" key="2">
    <source>
        <dbReference type="Proteomes" id="UP001157947"/>
    </source>
</evidence>
<dbReference type="RefSeq" id="WP_265133899.1">
    <property type="nucleotide sequence ID" value="NZ_FXTX01000003.1"/>
</dbReference>
<name>A0AA46ADE1_9AQUI</name>
<dbReference type="EMBL" id="FXTX01000003">
    <property type="protein sequence ID" value="SMP04497.1"/>
    <property type="molecule type" value="Genomic_DNA"/>
</dbReference>
<gene>
    <name evidence="1" type="ORF">SAMN06264868_10315</name>
</gene>
<dbReference type="Proteomes" id="UP001157947">
    <property type="component" value="Unassembled WGS sequence"/>
</dbReference>
<reference evidence="1" key="1">
    <citation type="submission" date="2017-05" db="EMBL/GenBank/DDBJ databases">
        <authorList>
            <person name="Varghese N."/>
            <person name="Submissions S."/>
        </authorList>
    </citation>
    <scope>NUCLEOTIDE SEQUENCE</scope>
    <source>
        <strain evidence="1">DSM 18763</strain>
    </source>
</reference>